<reference evidence="2" key="1">
    <citation type="submission" date="2020-06" db="EMBL/GenBank/DDBJ databases">
        <authorList>
            <person name="Li T."/>
            <person name="Hu X."/>
            <person name="Zhang T."/>
            <person name="Song X."/>
            <person name="Zhang H."/>
            <person name="Dai N."/>
            <person name="Sheng W."/>
            <person name="Hou X."/>
            <person name="Wei L."/>
        </authorList>
    </citation>
    <scope>NUCLEOTIDE SEQUENCE</scope>
    <source>
        <strain evidence="2">G02</strain>
        <tissue evidence="2">Leaf</tissue>
    </source>
</reference>
<feature type="region of interest" description="Disordered" evidence="1">
    <location>
        <begin position="148"/>
        <end position="167"/>
    </location>
</feature>
<evidence type="ECO:0000313" key="2">
    <source>
        <dbReference type="EMBL" id="KAL0407848.1"/>
    </source>
</evidence>
<comment type="caution">
    <text evidence="2">The sequence shown here is derived from an EMBL/GenBank/DDBJ whole genome shotgun (WGS) entry which is preliminary data.</text>
</comment>
<evidence type="ECO:0000256" key="1">
    <source>
        <dbReference type="SAM" id="MobiDB-lite"/>
    </source>
</evidence>
<dbReference type="AlphaFoldDB" id="A0AAW2TSA2"/>
<dbReference type="EMBL" id="JACGWJ010000007">
    <property type="protein sequence ID" value="KAL0407848.1"/>
    <property type="molecule type" value="Genomic_DNA"/>
</dbReference>
<gene>
    <name evidence="2" type="ORF">Sradi_1719200</name>
</gene>
<name>A0AAW2TSA2_SESRA</name>
<protein>
    <submittedName>
        <fullName evidence="2">Uncharacterized protein</fullName>
    </submittedName>
</protein>
<proteinExistence type="predicted"/>
<sequence length="167" mass="17921">MVGRDLVCLLPNSRTPAQVRARLSSSARLELTSAPREVKSQLQGLELNQVLQQHTPRAEPAASARGQLEAELLNRAPLLAAPPREASSRQCASSWTPRGQESQLEAISSWMWSRHSSPAVGVEAGGQPRLSPSSRHLMWSGSRSAVLARCSDPKLEDEAPNAASAGI</sequence>
<reference evidence="2" key="2">
    <citation type="journal article" date="2024" name="Plant">
        <title>Genomic evolution and insights into agronomic trait innovations of Sesamum species.</title>
        <authorList>
            <person name="Miao H."/>
            <person name="Wang L."/>
            <person name="Qu L."/>
            <person name="Liu H."/>
            <person name="Sun Y."/>
            <person name="Le M."/>
            <person name="Wang Q."/>
            <person name="Wei S."/>
            <person name="Zheng Y."/>
            <person name="Lin W."/>
            <person name="Duan Y."/>
            <person name="Cao H."/>
            <person name="Xiong S."/>
            <person name="Wang X."/>
            <person name="Wei L."/>
            <person name="Li C."/>
            <person name="Ma Q."/>
            <person name="Ju M."/>
            <person name="Zhao R."/>
            <person name="Li G."/>
            <person name="Mu C."/>
            <person name="Tian Q."/>
            <person name="Mei H."/>
            <person name="Zhang T."/>
            <person name="Gao T."/>
            <person name="Zhang H."/>
        </authorList>
    </citation>
    <scope>NUCLEOTIDE SEQUENCE</scope>
    <source>
        <strain evidence="2">G02</strain>
    </source>
</reference>
<accession>A0AAW2TSA2</accession>
<organism evidence="2">
    <name type="scientific">Sesamum radiatum</name>
    <name type="common">Black benniseed</name>
    <dbReference type="NCBI Taxonomy" id="300843"/>
    <lineage>
        <taxon>Eukaryota</taxon>
        <taxon>Viridiplantae</taxon>
        <taxon>Streptophyta</taxon>
        <taxon>Embryophyta</taxon>
        <taxon>Tracheophyta</taxon>
        <taxon>Spermatophyta</taxon>
        <taxon>Magnoliopsida</taxon>
        <taxon>eudicotyledons</taxon>
        <taxon>Gunneridae</taxon>
        <taxon>Pentapetalae</taxon>
        <taxon>asterids</taxon>
        <taxon>lamiids</taxon>
        <taxon>Lamiales</taxon>
        <taxon>Pedaliaceae</taxon>
        <taxon>Sesamum</taxon>
    </lineage>
</organism>